<name>A0A9W9SNX8_9EURO</name>
<dbReference type="Proteomes" id="UP001147782">
    <property type="component" value="Unassembled WGS sequence"/>
</dbReference>
<evidence type="ECO:0000313" key="1">
    <source>
        <dbReference type="EMBL" id="KAJ5380764.1"/>
    </source>
</evidence>
<gene>
    <name evidence="1" type="ORF">N7496_003192</name>
</gene>
<keyword evidence="2" id="KW-1185">Reference proteome</keyword>
<organism evidence="1 2">
    <name type="scientific">Penicillium cataractarum</name>
    <dbReference type="NCBI Taxonomy" id="2100454"/>
    <lineage>
        <taxon>Eukaryota</taxon>
        <taxon>Fungi</taxon>
        <taxon>Dikarya</taxon>
        <taxon>Ascomycota</taxon>
        <taxon>Pezizomycotina</taxon>
        <taxon>Eurotiomycetes</taxon>
        <taxon>Eurotiomycetidae</taxon>
        <taxon>Eurotiales</taxon>
        <taxon>Aspergillaceae</taxon>
        <taxon>Penicillium</taxon>
    </lineage>
</organism>
<dbReference type="GeneID" id="81435300"/>
<dbReference type="EMBL" id="JAPZBS010000002">
    <property type="protein sequence ID" value="KAJ5380764.1"/>
    <property type="molecule type" value="Genomic_DNA"/>
</dbReference>
<dbReference type="RefSeq" id="XP_056558335.1">
    <property type="nucleotide sequence ID" value="XM_056696123.1"/>
</dbReference>
<dbReference type="AlphaFoldDB" id="A0A9W9SNX8"/>
<evidence type="ECO:0000313" key="2">
    <source>
        <dbReference type="Proteomes" id="UP001147782"/>
    </source>
</evidence>
<accession>A0A9W9SNX8</accession>
<reference evidence="1" key="2">
    <citation type="journal article" date="2023" name="IMA Fungus">
        <title>Comparative genomic study of the Penicillium genus elucidates a diverse pangenome and 15 lateral gene transfer events.</title>
        <authorList>
            <person name="Petersen C."/>
            <person name="Sorensen T."/>
            <person name="Nielsen M.R."/>
            <person name="Sondergaard T.E."/>
            <person name="Sorensen J.L."/>
            <person name="Fitzpatrick D.A."/>
            <person name="Frisvad J.C."/>
            <person name="Nielsen K.L."/>
        </authorList>
    </citation>
    <scope>NUCLEOTIDE SEQUENCE</scope>
    <source>
        <strain evidence="1">IBT 29864</strain>
    </source>
</reference>
<reference evidence="1" key="1">
    <citation type="submission" date="2022-11" db="EMBL/GenBank/DDBJ databases">
        <authorList>
            <person name="Petersen C."/>
        </authorList>
    </citation>
    <scope>NUCLEOTIDE SEQUENCE</scope>
    <source>
        <strain evidence="1">IBT 29864</strain>
    </source>
</reference>
<sequence>MAGRRFIQAVQPDDLIMVYAPNPNPNNANTATMFVVLGAPDDNDPHPLTSAVTVRQVDWDVPAWPGNWILDGPQVRYITETLEWWGRDDYDSQEHRDPWEFNHDPDSGHLLQDILDARSPGVAPDDNQECTQVLVNPHGRQMSRLQKRRPLFALGVVDTHGSILRSSVVTKHVLCAWVMTMHFEIKHSCVR</sequence>
<protein>
    <submittedName>
        <fullName evidence="1">Uncharacterized protein</fullName>
    </submittedName>
</protein>
<comment type="caution">
    <text evidence="1">The sequence shown here is derived from an EMBL/GenBank/DDBJ whole genome shotgun (WGS) entry which is preliminary data.</text>
</comment>
<proteinExistence type="predicted"/>